<sequence length="357" mass="40438">MSKYPITVCLLNRELGDTQSFNTLEAKKYWSSSKLTKKVTIPTLHQSASLIWVSGRLNLIITLDSRGRVVCYDAFRDYKPLSLTCPSEHVYKCMFTENDLVLICKSSENNSIFFVKFSLADLQADKVQKVRILEDVKICLNNFIEFDEKSTTVFFETNTNLQVWSLQDNCLLYSFPKNHDLKFAFSSGCLIYWQKNTNITSIGVINPIAQSCKQFSLVSDNEICLCDIIQDQMIVCINGCHLQIIDLNTYQTRHLKKGTPKQYFQMTNCEASIGIFNDGTGVIIDKELREFKVSDQGYLFADLLGKSILCSAQGKEIIIDGEAHGMNFSPKKIQQIGCNPDTQDIYVAEKGAIHVVD</sequence>
<accession>A0A1R2AWW3</accession>
<name>A0A1R2AWW3_9CILI</name>
<comment type="caution">
    <text evidence="1">The sequence shown here is derived from an EMBL/GenBank/DDBJ whole genome shotgun (WGS) entry which is preliminary data.</text>
</comment>
<dbReference type="AlphaFoldDB" id="A0A1R2AWW3"/>
<keyword evidence="2" id="KW-1185">Reference proteome</keyword>
<dbReference type="Proteomes" id="UP000187209">
    <property type="component" value="Unassembled WGS sequence"/>
</dbReference>
<evidence type="ECO:0008006" key="3">
    <source>
        <dbReference type="Google" id="ProtNLM"/>
    </source>
</evidence>
<gene>
    <name evidence="1" type="ORF">SteCoe_33393</name>
</gene>
<protein>
    <recommendedName>
        <fullName evidence="3">Anaphase-promoting complex subunit 4 WD40 domain-containing protein</fullName>
    </recommendedName>
</protein>
<dbReference type="EMBL" id="MPUH01001253">
    <property type="protein sequence ID" value="OMJ69004.1"/>
    <property type="molecule type" value="Genomic_DNA"/>
</dbReference>
<evidence type="ECO:0000313" key="2">
    <source>
        <dbReference type="Proteomes" id="UP000187209"/>
    </source>
</evidence>
<proteinExistence type="predicted"/>
<dbReference type="SUPFAM" id="SSF69322">
    <property type="entry name" value="Tricorn protease domain 2"/>
    <property type="match status" value="1"/>
</dbReference>
<organism evidence="1 2">
    <name type="scientific">Stentor coeruleus</name>
    <dbReference type="NCBI Taxonomy" id="5963"/>
    <lineage>
        <taxon>Eukaryota</taxon>
        <taxon>Sar</taxon>
        <taxon>Alveolata</taxon>
        <taxon>Ciliophora</taxon>
        <taxon>Postciliodesmatophora</taxon>
        <taxon>Heterotrichea</taxon>
        <taxon>Heterotrichida</taxon>
        <taxon>Stentoridae</taxon>
        <taxon>Stentor</taxon>
    </lineage>
</organism>
<evidence type="ECO:0000313" key="1">
    <source>
        <dbReference type="EMBL" id="OMJ69004.1"/>
    </source>
</evidence>
<reference evidence="1 2" key="1">
    <citation type="submission" date="2016-11" db="EMBL/GenBank/DDBJ databases">
        <title>The macronuclear genome of Stentor coeruleus: a giant cell with tiny introns.</title>
        <authorList>
            <person name="Slabodnick M."/>
            <person name="Ruby J.G."/>
            <person name="Reiff S.B."/>
            <person name="Swart E.C."/>
            <person name="Gosai S."/>
            <person name="Prabakaran S."/>
            <person name="Witkowska E."/>
            <person name="Larue G.E."/>
            <person name="Fisher S."/>
            <person name="Freeman R.M."/>
            <person name="Gunawardena J."/>
            <person name="Chu W."/>
            <person name="Stover N.A."/>
            <person name="Gregory B.D."/>
            <person name="Nowacki M."/>
            <person name="Derisi J."/>
            <person name="Roy S.W."/>
            <person name="Marshall W.F."/>
            <person name="Sood P."/>
        </authorList>
    </citation>
    <scope>NUCLEOTIDE SEQUENCE [LARGE SCALE GENOMIC DNA]</scope>
    <source>
        <strain evidence="1">WM001</strain>
    </source>
</reference>